<comment type="caution">
    <text evidence="4">The sequence shown here is derived from an EMBL/GenBank/DDBJ whole genome shotgun (WGS) entry which is preliminary data.</text>
</comment>
<evidence type="ECO:0000259" key="3">
    <source>
        <dbReference type="Pfam" id="PF13439"/>
    </source>
</evidence>
<sequence length="377" mass="42704">MNSHLIVTGDFVRTGGMDRANYALADYLSRTDDVVHLIGHRVDPTLEERPNVEFHRVPKVAGSYFLSAPLLNRYGQDWSRRLGAREGLTLVNGGNCLLPAVNWVHYVHAAYTPKRRGSFPRRLLQRWKIRKNERTERNALAMSKLIIVNSERTKTDLIQRLDIPEDRIRLVYYSVDLDAFYPADVGERAATREELQWSSDRKYVLFVGSPSDPRKGFETVLEAWRSLDSKAHDELTLAVFGRFEPKLEQEINAAGLGSSIQFYGLRSDLGRILRASDALVSPTRYEAYGLGVHEALCCGLPAFVSSDAGVAERYPESLSEFLLSNPADAVELTRKLQQWHAVPEANRSEWLGLANTLRSYSWDDASRIILEYSQSLC</sequence>
<protein>
    <submittedName>
        <fullName evidence="4">Alpha-D-kanosaminyltransferase</fullName>
        <ecNumber evidence="4">2.4.1.301</ecNumber>
    </submittedName>
</protein>
<dbReference type="GO" id="GO:0016757">
    <property type="term" value="F:glycosyltransferase activity"/>
    <property type="evidence" value="ECO:0007669"/>
    <property type="project" value="UniProtKB-KW"/>
</dbReference>
<name>A0A5C5V7U3_9BACT</name>
<dbReference type="EC" id="2.4.1.301" evidence="4"/>
<dbReference type="Pfam" id="PF00534">
    <property type="entry name" value="Glycos_transf_1"/>
    <property type="match status" value="1"/>
</dbReference>
<reference evidence="4 5" key="1">
    <citation type="submission" date="2019-02" db="EMBL/GenBank/DDBJ databases">
        <title>Deep-cultivation of Planctomycetes and their phenomic and genomic characterization uncovers novel biology.</title>
        <authorList>
            <person name="Wiegand S."/>
            <person name="Jogler M."/>
            <person name="Boedeker C."/>
            <person name="Pinto D."/>
            <person name="Vollmers J."/>
            <person name="Rivas-Marin E."/>
            <person name="Kohn T."/>
            <person name="Peeters S.H."/>
            <person name="Heuer A."/>
            <person name="Rast P."/>
            <person name="Oberbeckmann S."/>
            <person name="Bunk B."/>
            <person name="Jeske O."/>
            <person name="Meyerdierks A."/>
            <person name="Storesund J.E."/>
            <person name="Kallscheuer N."/>
            <person name="Luecker S."/>
            <person name="Lage O.M."/>
            <person name="Pohl T."/>
            <person name="Merkel B.J."/>
            <person name="Hornburger P."/>
            <person name="Mueller R.-W."/>
            <person name="Bruemmer F."/>
            <person name="Labrenz M."/>
            <person name="Spormann A.M."/>
            <person name="Op Den Camp H."/>
            <person name="Overmann J."/>
            <person name="Amann R."/>
            <person name="Jetten M.S.M."/>
            <person name="Mascher T."/>
            <person name="Medema M.H."/>
            <person name="Devos D.P."/>
            <person name="Kaster A.-K."/>
            <person name="Ovreas L."/>
            <person name="Rohde M."/>
            <person name="Galperin M.Y."/>
            <person name="Jogler C."/>
        </authorList>
    </citation>
    <scope>NUCLEOTIDE SEQUENCE [LARGE SCALE GENOMIC DNA]</scope>
    <source>
        <strain evidence="4 5">Enr8</strain>
    </source>
</reference>
<feature type="domain" description="Glycosyl transferase family 1" evidence="2">
    <location>
        <begin position="189"/>
        <end position="341"/>
    </location>
</feature>
<keyword evidence="4" id="KW-0328">Glycosyltransferase</keyword>
<feature type="domain" description="Glycosyltransferase subfamily 4-like N-terminal" evidence="3">
    <location>
        <begin position="15"/>
        <end position="178"/>
    </location>
</feature>
<evidence type="ECO:0000313" key="5">
    <source>
        <dbReference type="Proteomes" id="UP000318878"/>
    </source>
</evidence>
<dbReference type="InterPro" id="IPR001296">
    <property type="entry name" value="Glyco_trans_1"/>
</dbReference>
<organism evidence="4 5">
    <name type="scientific">Blastopirellula retiformator</name>
    <dbReference type="NCBI Taxonomy" id="2527970"/>
    <lineage>
        <taxon>Bacteria</taxon>
        <taxon>Pseudomonadati</taxon>
        <taxon>Planctomycetota</taxon>
        <taxon>Planctomycetia</taxon>
        <taxon>Pirellulales</taxon>
        <taxon>Pirellulaceae</taxon>
        <taxon>Blastopirellula</taxon>
    </lineage>
</organism>
<dbReference type="AlphaFoldDB" id="A0A5C5V7U3"/>
<proteinExistence type="predicted"/>
<evidence type="ECO:0000259" key="2">
    <source>
        <dbReference type="Pfam" id="PF00534"/>
    </source>
</evidence>
<evidence type="ECO:0000256" key="1">
    <source>
        <dbReference type="ARBA" id="ARBA00022679"/>
    </source>
</evidence>
<gene>
    <name evidence="4" type="primary">kanE</name>
    <name evidence="4" type="ORF">Enr8_20470</name>
</gene>
<dbReference type="SUPFAM" id="SSF53756">
    <property type="entry name" value="UDP-Glycosyltransferase/glycogen phosphorylase"/>
    <property type="match status" value="1"/>
</dbReference>
<dbReference type="GO" id="GO:0009103">
    <property type="term" value="P:lipopolysaccharide biosynthetic process"/>
    <property type="evidence" value="ECO:0007669"/>
    <property type="project" value="TreeGrafter"/>
</dbReference>
<evidence type="ECO:0000313" key="4">
    <source>
        <dbReference type="EMBL" id="TWT34634.1"/>
    </source>
</evidence>
<dbReference type="Gene3D" id="3.40.50.2000">
    <property type="entry name" value="Glycogen Phosphorylase B"/>
    <property type="match status" value="2"/>
</dbReference>
<dbReference type="PANTHER" id="PTHR46401">
    <property type="entry name" value="GLYCOSYLTRANSFERASE WBBK-RELATED"/>
    <property type="match status" value="1"/>
</dbReference>
<dbReference type="EMBL" id="SJPF01000002">
    <property type="protein sequence ID" value="TWT34634.1"/>
    <property type="molecule type" value="Genomic_DNA"/>
</dbReference>
<dbReference type="CDD" id="cd03801">
    <property type="entry name" value="GT4_PimA-like"/>
    <property type="match status" value="1"/>
</dbReference>
<dbReference type="InterPro" id="IPR028098">
    <property type="entry name" value="Glyco_trans_4-like_N"/>
</dbReference>
<dbReference type="Proteomes" id="UP000318878">
    <property type="component" value="Unassembled WGS sequence"/>
</dbReference>
<dbReference type="RefSeq" id="WP_146431045.1">
    <property type="nucleotide sequence ID" value="NZ_SJPF01000002.1"/>
</dbReference>
<keyword evidence="5" id="KW-1185">Reference proteome</keyword>
<dbReference type="PANTHER" id="PTHR46401:SF2">
    <property type="entry name" value="GLYCOSYLTRANSFERASE WBBK-RELATED"/>
    <property type="match status" value="1"/>
</dbReference>
<accession>A0A5C5V7U3</accession>
<dbReference type="Pfam" id="PF13439">
    <property type="entry name" value="Glyco_transf_4"/>
    <property type="match status" value="1"/>
</dbReference>
<keyword evidence="1 4" id="KW-0808">Transferase</keyword>
<dbReference type="OrthoDB" id="433681at2"/>